<protein>
    <submittedName>
        <fullName evidence="2">RHS repeat-associated core domain-containing protein</fullName>
    </submittedName>
</protein>
<dbReference type="InterPro" id="IPR050708">
    <property type="entry name" value="T6SS_VgrG/RHS"/>
</dbReference>
<evidence type="ECO:0000313" key="2">
    <source>
        <dbReference type="EMBL" id="TQV65808.1"/>
    </source>
</evidence>
<accession>A0A545SLG0</accession>
<reference evidence="2 3" key="1">
    <citation type="submission" date="2019-06" db="EMBL/GenBank/DDBJ databases">
        <title>A novel species of marine bacteria.</title>
        <authorList>
            <person name="Wang Y."/>
        </authorList>
    </citation>
    <scope>NUCLEOTIDE SEQUENCE [LARGE SCALE GENOMIC DNA]</scope>
    <source>
        <strain evidence="2 3">MA1-10</strain>
    </source>
</reference>
<keyword evidence="1" id="KW-0472">Membrane</keyword>
<dbReference type="NCBIfam" id="TIGR03696">
    <property type="entry name" value="Rhs_assc_core"/>
    <property type="match status" value="1"/>
</dbReference>
<dbReference type="Proteomes" id="UP000315816">
    <property type="component" value="Unassembled WGS sequence"/>
</dbReference>
<keyword evidence="1" id="KW-0812">Transmembrane</keyword>
<dbReference type="AlphaFoldDB" id="A0A545SLG0"/>
<evidence type="ECO:0000313" key="3">
    <source>
        <dbReference type="Proteomes" id="UP000315816"/>
    </source>
</evidence>
<dbReference type="OrthoDB" id="7876417at2"/>
<keyword evidence="3" id="KW-1185">Reference proteome</keyword>
<comment type="caution">
    <text evidence="2">The sequence shown here is derived from an EMBL/GenBank/DDBJ whole genome shotgun (WGS) entry which is preliminary data.</text>
</comment>
<dbReference type="EMBL" id="VICH01000016">
    <property type="protein sequence ID" value="TQV65808.1"/>
    <property type="molecule type" value="Genomic_DNA"/>
</dbReference>
<dbReference type="RefSeq" id="WP_142854868.1">
    <property type="nucleotide sequence ID" value="NZ_FXWW01000010.1"/>
</dbReference>
<name>A0A545SLG0_9RHOB</name>
<dbReference type="Gene3D" id="2.180.10.10">
    <property type="entry name" value="RHS repeat-associated core"/>
    <property type="match status" value="1"/>
</dbReference>
<dbReference type="InterPro" id="IPR022385">
    <property type="entry name" value="Rhs_assc_core"/>
</dbReference>
<dbReference type="PRINTS" id="PR00394">
    <property type="entry name" value="RHSPROTEIN"/>
</dbReference>
<evidence type="ECO:0000256" key="1">
    <source>
        <dbReference type="SAM" id="Phobius"/>
    </source>
</evidence>
<sequence>MWQASYLPFGGVHATTGDPINLRFPGQWFQSESGLHQNWMRDYDPTTGRYIQADPLGLVDGASVYNYALQNPGRYVDPRGLSVGIVTPREGFPSLPNVGLHCVSDDSWCWERESRERNNCRLRFASGRIKNLGACLRRAQMRRDLCRRGEPDRMPEWDEESDFDPDDPLIPIDRFDYIGLGLAIAGAVLAILSGPVGVATQ</sequence>
<organism evidence="2 3">
    <name type="scientific">Aliiroseovarius halocynthiae</name>
    <dbReference type="NCBI Taxonomy" id="985055"/>
    <lineage>
        <taxon>Bacteria</taxon>
        <taxon>Pseudomonadati</taxon>
        <taxon>Pseudomonadota</taxon>
        <taxon>Alphaproteobacteria</taxon>
        <taxon>Rhodobacterales</taxon>
        <taxon>Paracoccaceae</taxon>
        <taxon>Aliiroseovarius</taxon>
    </lineage>
</organism>
<keyword evidence="1" id="KW-1133">Transmembrane helix</keyword>
<dbReference type="PANTHER" id="PTHR32305:SF15">
    <property type="entry name" value="PROTEIN RHSA-RELATED"/>
    <property type="match status" value="1"/>
</dbReference>
<feature type="transmembrane region" description="Helical" evidence="1">
    <location>
        <begin position="177"/>
        <end position="199"/>
    </location>
</feature>
<proteinExistence type="predicted"/>
<gene>
    <name evidence="2" type="ORF">FIL88_15935</name>
</gene>
<dbReference type="PANTHER" id="PTHR32305">
    <property type="match status" value="1"/>
</dbReference>